<dbReference type="InterPro" id="IPR023631">
    <property type="entry name" value="Amidase_dom"/>
</dbReference>
<name>A0ABP1FKI1_9CHLO</name>
<feature type="active site" description="Acyl-ester intermediate" evidence="7">
    <location>
        <position position="181"/>
    </location>
</feature>
<dbReference type="InterPro" id="IPR004412">
    <property type="entry name" value="GatA"/>
</dbReference>
<evidence type="ECO:0000313" key="9">
    <source>
        <dbReference type="EMBL" id="CAL5220479.1"/>
    </source>
</evidence>
<accession>A0ABP1FKI1</accession>
<feature type="domain" description="Amidase" evidence="8">
    <location>
        <begin position="25"/>
        <end position="479"/>
    </location>
</feature>
<feature type="active site" description="Charge relay system" evidence="7">
    <location>
        <position position="82"/>
    </location>
</feature>
<evidence type="ECO:0000259" key="8">
    <source>
        <dbReference type="Pfam" id="PF01425"/>
    </source>
</evidence>
<keyword evidence="7" id="KW-0496">Mitochondrion</keyword>
<evidence type="ECO:0000256" key="4">
    <source>
        <dbReference type="ARBA" id="ARBA00022840"/>
    </source>
</evidence>
<keyword evidence="7" id="KW-0150">Chloroplast</keyword>
<reference evidence="9 10" key="1">
    <citation type="submission" date="2024-06" db="EMBL/GenBank/DDBJ databases">
        <authorList>
            <person name="Kraege A."/>
            <person name="Thomma B."/>
        </authorList>
    </citation>
    <scope>NUCLEOTIDE SEQUENCE [LARGE SCALE GENOMIC DNA]</scope>
</reference>
<evidence type="ECO:0000256" key="5">
    <source>
        <dbReference type="ARBA" id="ARBA00022917"/>
    </source>
</evidence>
<evidence type="ECO:0000256" key="2">
    <source>
        <dbReference type="ARBA" id="ARBA00022598"/>
    </source>
</evidence>
<organism evidence="9 10">
    <name type="scientific">Coccomyxa viridis</name>
    <dbReference type="NCBI Taxonomy" id="1274662"/>
    <lineage>
        <taxon>Eukaryota</taxon>
        <taxon>Viridiplantae</taxon>
        <taxon>Chlorophyta</taxon>
        <taxon>core chlorophytes</taxon>
        <taxon>Trebouxiophyceae</taxon>
        <taxon>Trebouxiophyceae incertae sedis</taxon>
        <taxon>Coccomyxaceae</taxon>
        <taxon>Coccomyxa</taxon>
    </lineage>
</organism>
<comment type="catalytic activity">
    <reaction evidence="6 7">
        <text>L-glutamyl-tRNA(Gln) + L-glutamine + ATP + H2O = L-glutaminyl-tRNA(Gln) + L-glutamate + ADP + phosphate + H(+)</text>
        <dbReference type="Rhea" id="RHEA:17521"/>
        <dbReference type="Rhea" id="RHEA-COMP:9681"/>
        <dbReference type="Rhea" id="RHEA-COMP:9684"/>
        <dbReference type="ChEBI" id="CHEBI:15377"/>
        <dbReference type="ChEBI" id="CHEBI:15378"/>
        <dbReference type="ChEBI" id="CHEBI:29985"/>
        <dbReference type="ChEBI" id="CHEBI:30616"/>
        <dbReference type="ChEBI" id="CHEBI:43474"/>
        <dbReference type="ChEBI" id="CHEBI:58359"/>
        <dbReference type="ChEBI" id="CHEBI:78520"/>
        <dbReference type="ChEBI" id="CHEBI:78521"/>
        <dbReference type="ChEBI" id="CHEBI:456216"/>
        <dbReference type="EC" id="6.3.5.7"/>
    </reaction>
</comment>
<dbReference type="EMBL" id="CAXHTA020000004">
    <property type="protein sequence ID" value="CAL5220479.1"/>
    <property type="molecule type" value="Genomic_DNA"/>
</dbReference>
<keyword evidence="3 7" id="KW-0547">Nucleotide-binding</keyword>
<evidence type="ECO:0000256" key="3">
    <source>
        <dbReference type="ARBA" id="ARBA00022741"/>
    </source>
</evidence>
<dbReference type="NCBIfam" id="TIGR00132">
    <property type="entry name" value="gatA"/>
    <property type="match status" value="1"/>
</dbReference>
<comment type="similarity">
    <text evidence="1 7">Belongs to the amidase family. GatA subfamily.</text>
</comment>
<keyword evidence="4 7" id="KW-0067">ATP-binding</keyword>
<dbReference type="InterPro" id="IPR036928">
    <property type="entry name" value="AS_sf"/>
</dbReference>
<proteinExistence type="inferred from homology"/>
<dbReference type="SUPFAM" id="SSF75304">
    <property type="entry name" value="Amidase signature (AS) enzymes"/>
    <property type="match status" value="1"/>
</dbReference>
<keyword evidence="7" id="KW-0934">Plastid</keyword>
<dbReference type="PANTHER" id="PTHR11895">
    <property type="entry name" value="TRANSAMIDASE"/>
    <property type="match status" value="1"/>
</dbReference>
<keyword evidence="2 7" id="KW-0436">Ligase</keyword>
<dbReference type="PROSITE" id="PS00571">
    <property type="entry name" value="AMIDASES"/>
    <property type="match status" value="1"/>
</dbReference>
<gene>
    <name evidence="9" type="primary">g2503</name>
    <name evidence="7" type="synonym">GATA</name>
    <name evidence="9" type="ORF">VP750_LOCUS2138</name>
</gene>
<dbReference type="EC" id="6.3.5.7" evidence="7"/>
<dbReference type="Proteomes" id="UP001497392">
    <property type="component" value="Unassembled WGS sequence"/>
</dbReference>
<comment type="miscellaneous">
    <text evidence="7">This protein may be expected to contain an N-terminal transit peptide but none has been predicted.</text>
</comment>
<comment type="function">
    <text evidence="7">Allows the formation of correctly charged Gln-tRNA(Gln) through the transamidation of misacylated Glu-tRNA(Gln) in chloroplasts and mitochondria. The reaction takes place in the presence of glutamine and ATP through an activated gamma-phospho-Glu-tRNA(Gln).</text>
</comment>
<evidence type="ECO:0000313" key="10">
    <source>
        <dbReference type="Proteomes" id="UP001497392"/>
    </source>
</evidence>
<evidence type="ECO:0000256" key="6">
    <source>
        <dbReference type="ARBA" id="ARBA00047407"/>
    </source>
</evidence>
<dbReference type="HAMAP" id="MF_00120">
    <property type="entry name" value="GatA"/>
    <property type="match status" value="1"/>
</dbReference>
<dbReference type="Gene3D" id="3.90.1300.10">
    <property type="entry name" value="Amidase signature (AS) domain"/>
    <property type="match status" value="1"/>
</dbReference>
<comment type="subunit">
    <text evidence="7">Subunit of the heterotrimeric GatCAB amidotransferase (AdT) complex, composed of A, B and C subunits.</text>
</comment>
<keyword evidence="10" id="KW-1185">Reference proteome</keyword>
<comment type="subcellular location">
    <subcellularLocation>
        <location evidence="7">Mitochondrion</location>
    </subcellularLocation>
    <subcellularLocation>
        <location evidence="7">Plastid</location>
        <location evidence="7">Chloroplast stroma</location>
    </subcellularLocation>
</comment>
<protein>
    <recommendedName>
        <fullName evidence="7">Glutamyl-tRNA(Gln) amidotransferase subunit A, chloroplastic/mitochondrial</fullName>
        <shortName evidence="7">Glu-AdT subunit A</shortName>
        <ecNumber evidence="7">6.3.5.7</ecNumber>
    </recommendedName>
</protein>
<evidence type="ECO:0000256" key="7">
    <source>
        <dbReference type="HAMAP-Rule" id="MF_03150"/>
    </source>
</evidence>
<dbReference type="Pfam" id="PF01425">
    <property type="entry name" value="Amidase"/>
    <property type="match status" value="1"/>
</dbReference>
<keyword evidence="5 7" id="KW-0648">Protein biosynthesis</keyword>
<comment type="caution">
    <text evidence="9">The sequence shown here is derived from an EMBL/GenBank/DDBJ whole genome shotgun (WGS) entry which is preliminary data.</text>
</comment>
<dbReference type="InterPro" id="IPR020556">
    <property type="entry name" value="Amidase_CS"/>
</dbReference>
<dbReference type="PANTHER" id="PTHR11895:SF7">
    <property type="entry name" value="GLUTAMYL-TRNA(GLN) AMIDOTRANSFERASE SUBUNIT A, MITOCHONDRIAL"/>
    <property type="match status" value="1"/>
</dbReference>
<evidence type="ECO:0000256" key="1">
    <source>
        <dbReference type="ARBA" id="ARBA00008069"/>
    </source>
</evidence>
<feature type="active site" description="Charge relay system" evidence="7">
    <location>
        <position position="157"/>
    </location>
</feature>
<sequence length="506" mass="53568">MPIIRTSIIRRIQQDLRSRTRSAQEITEDYLSRLQAAEPEVQSFISVASESACAAARALDGRIASDGADSLGPLAAVPLGIKDTLCTAGLQTTAASRVLEGYTPSHDATSVARLKAAGGIIVGKCNCDAFAMGSTSESSAYKATRNPWDLERVPGGSSGGSAAAVAAGQCVATLGSDTGGSIRQPAHFCGVVGLKPTYGRVSRYGLIAYGSSLDCVGPLAGCVEDAALLLQTIAGRDQLDATSSHMPVPDFTQGLEEVERFASRPLEGKRIGIIRETIGEGVSPGVNAAFDRAAQHLATLGAEVHEVSLPTSGAGLPAYYVIAMSEASSNLSRYDGIRYGVRQEAANIRETYNTTRQEGLNAEVKRRILMGTYALSAGYYDAYYKRAQQVRTIVQQEMHKALLDFDALISPAAPTTAYKLGHVKDDPLEMYKGDIMTINVNLAGLPAISLPAGFEEGADGRRLPIGLQIIGKAFDEGEIIRIAHVFEQTADFACGTPPTFDKSKSQ</sequence>
<dbReference type="InterPro" id="IPR000120">
    <property type="entry name" value="Amidase"/>
</dbReference>